<name>A0A0P9NIC0_9PSED</name>
<protein>
    <submittedName>
        <fullName evidence="1">Uncharacterized protein</fullName>
    </submittedName>
</protein>
<comment type="caution">
    <text evidence="1">The sequence shown here is derived from an EMBL/GenBank/DDBJ whole genome shotgun (WGS) entry which is preliminary data.</text>
</comment>
<accession>A0A0P9NIC0</accession>
<gene>
    <name evidence="1" type="ORF">ALO92_101247</name>
</gene>
<dbReference type="AlphaFoldDB" id="A0A0P9NIC0"/>
<evidence type="ECO:0000313" key="2">
    <source>
        <dbReference type="Proteomes" id="UP000050411"/>
    </source>
</evidence>
<dbReference type="PATRIC" id="fig|200452.3.peg.5031"/>
<evidence type="ECO:0000313" key="1">
    <source>
        <dbReference type="EMBL" id="KPW83932.1"/>
    </source>
</evidence>
<dbReference type="Proteomes" id="UP000050411">
    <property type="component" value="Unassembled WGS sequence"/>
</dbReference>
<sequence>MSLEALHLQGFFIFVAADRHLRTAAPCSGVITHCLSIRSRNSYT</sequence>
<proteinExistence type="predicted"/>
<dbReference type="EMBL" id="LJQB01000063">
    <property type="protein sequence ID" value="KPW83932.1"/>
    <property type="molecule type" value="Genomic_DNA"/>
</dbReference>
<organism evidence="1 2">
    <name type="scientific">Pseudomonas congelans</name>
    <dbReference type="NCBI Taxonomy" id="200452"/>
    <lineage>
        <taxon>Bacteria</taxon>
        <taxon>Pseudomonadati</taxon>
        <taxon>Pseudomonadota</taxon>
        <taxon>Gammaproteobacteria</taxon>
        <taxon>Pseudomonadales</taxon>
        <taxon>Pseudomonadaceae</taxon>
        <taxon>Pseudomonas</taxon>
    </lineage>
</organism>
<reference evidence="1 2" key="1">
    <citation type="submission" date="2015-09" db="EMBL/GenBank/DDBJ databases">
        <title>Genome announcement of multiple Pseudomonas syringae strains.</title>
        <authorList>
            <person name="Thakur S."/>
            <person name="Wang P.W."/>
            <person name="Gong Y."/>
            <person name="Weir B.S."/>
            <person name="Guttman D.S."/>
        </authorList>
    </citation>
    <scope>NUCLEOTIDE SEQUENCE [LARGE SCALE GENOMIC DNA]</scope>
    <source>
        <strain evidence="1 2">ICMP19117</strain>
    </source>
</reference>